<name>T0HKH0_9SPHN</name>
<organism evidence="1 2">
    <name type="scientific">Novosphingobium lindaniclasticum LE124</name>
    <dbReference type="NCBI Taxonomy" id="1096930"/>
    <lineage>
        <taxon>Bacteria</taxon>
        <taxon>Pseudomonadati</taxon>
        <taxon>Pseudomonadota</taxon>
        <taxon>Alphaproteobacteria</taxon>
        <taxon>Sphingomonadales</taxon>
        <taxon>Sphingomonadaceae</taxon>
        <taxon>Novosphingobium</taxon>
    </lineage>
</organism>
<comment type="caution">
    <text evidence="1">The sequence shown here is derived from an EMBL/GenBank/DDBJ whole genome shotgun (WGS) entry which is preliminary data.</text>
</comment>
<dbReference type="AlphaFoldDB" id="T0HKH0"/>
<dbReference type="Proteomes" id="UP000015527">
    <property type="component" value="Unassembled WGS sequence"/>
</dbReference>
<gene>
    <name evidence="1" type="ORF">L284_14990</name>
</gene>
<keyword evidence="2" id="KW-1185">Reference proteome</keyword>
<reference evidence="1 2" key="1">
    <citation type="journal article" date="2013" name="Genome Announc.">
        <title>Genome Sequence of Novosphingobium lindaniclasticum LE124T, Isolated from a Hexachlorocyclohexane Dumpsite.</title>
        <authorList>
            <person name="Saxena A."/>
            <person name="Nayyar N."/>
            <person name="Sangwan N."/>
            <person name="Kumari R."/>
            <person name="Khurana J.P."/>
            <person name="Lal R."/>
        </authorList>
    </citation>
    <scope>NUCLEOTIDE SEQUENCE [LARGE SCALE GENOMIC DNA]</scope>
    <source>
        <strain evidence="1 2">LE124</strain>
    </source>
</reference>
<dbReference type="EMBL" id="ATHL01000094">
    <property type="protein sequence ID" value="EQB12678.1"/>
    <property type="molecule type" value="Genomic_DNA"/>
</dbReference>
<evidence type="ECO:0000313" key="1">
    <source>
        <dbReference type="EMBL" id="EQB12678.1"/>
    </source>
</evidence>
<dbReference type="PATRIC" id="fig|1096930.3.peg.2982"/>
<dbReference type="RefSeq" id="WP_021234819.1">
    <property type="nucleotide sequence ID" value="NZ_ATHL01000094.1"/>
</dbReference>
<evidence type="ECO:0000313" key="2">
    <source>
        <dbReference type="Proteomes" id="UP000015527"/>
    </source>
</evidence>
<accession>T0HKH0</accession>
<sequence>MATVTIQLERYAYPRMTASLEIPAMIVGDIAVHRRAFWGEGDAPSAATATRNGYWTATHVPSGLNCGMACPLPERTRKRADVVDWAKRWQAAIPEYFEAARTDPEAANRAHGRNAIEAARYC</sequence>
<proteinExistence type="predicted"/>
<protein>
    <submittedName>
        <fullName evidence="1">Uncharacterized protein</fullName>
    </submittedName>
</protein>